<dbReference type="OrthoDB" id="6339427at2759"/>
<keyword evidence="4" id="KW-1185">Reference proteome</keyword>
<organism evidence="3 4">
    <name type="scientific">Liparis tanakae</name>
    <name type="common">Tanaka's snailfish</name>
    <dbReference type="NCBI Taxonomy" id="230148"/>
    <lineage>
        <taxon>Eukaryota</taxon>
        <taxon>Metazoa</taxon>
        <taxon>Chordata</taxon>
        <taxon>Craniata</taxon>
        <taxon>Vertebrata</taxon>
        <taxon>Euteleostomi</taxon>
        <taxon>Actinopterygii</taxon>
        <taxon>Neopterygii</taxon>
        <taxon>Teleostei</taxon>
        <taxon>Neoteleostei</taxon>
        <taxon>Acanthomorphata</taxon>
        <taxon>Eupercaria</taxon>
        <taxon>Perciformes</taxon>
        <taxon>Cottioidei</taxon>
        <taxon>Cottales</taxon>
        <taxon>Liparidae</taxon>
        <taxon>Liparis</taxon>
    </lineage>
</organism>
<dbReference type="AlphaFoldDB" id="A0A4Z2GNU2"/>
<accession>A0A4Z2GNU2</accession>
<dbReference type="EMBL" id="SRLO01000463">
    <property type="protein sequence ID" value="TNN55186.1"/>
    <property type="molecule type" value="Genomic_DNA"/>
</dbReference>
<proteinExistence type="predicted"/>
<sequence>MAQAHERITSSSLSAYHHSGEGPVIWRMLTYPPTRRALLVGCGLQMFQQLSGINTVIRGTRVVHYTRKRIKATSFQTKDIPSRWYCSDHNANSRDRPRSPEGAFVINTGFNQQTGDVRVDPGLLIGGAQLWRWAAGRSG</sequence>
<dbReference type="GO" id="GO:0005366">
    <property type="term" value="F:myo-inositol:proton symporter activity"/>
    <property type="evidence" value="ECO:0007669"/>
    <property type="project" value="TreeGrafter"/>
</dbReference>
<dbReference type="Gene3D" id="1.20.1250.20">
    <property type="entry name" value="MFS general substrate transporter like domains"/>
    <property type="match status" value="1"/>
</dbReference>
<protein>
    <submittedName>
        <fullName evidence="3">Proton myo-inositol cotransporter</fullName>
    </submittedName>
</protein>
<dbReference type="PANTHER" id="PTHR48020:SF12">
    <property type="entry name" value="PROTON MYO-INOSITOL COTRANSPORTER"/>
    <property type="match status" value="1"/>
</dbReference>
<comment type="subcellular location">
    <subcellularLocation>
        <location evidence="1">Membrane</location>
        <topology evidence="1">Multi-pass membrane protein</topology>
    </subcellularLocation>
</comment>
<evidence type="ECO:0000256" key="2">
    <source>
        <dbReference type="ARBA" id="ARBA00022448"/>
    </source>
</evidence>
<evidence type="ECO:0000313" key="3">
    <source>
        <dbReference type="EMBL" id="TNN55186.1"/>
    </source>
</evidence>
<name>A0A4Z2GNU2_9TELE</name>
<dbReference type="Proteomes" id="UP000314294">
    <property type="component" value="Unassembled WGS sequence"/>
</dbReference>
<dbReference type="InterPro" id="IPR050814">
    <property type="entry name" value="Myo-inositol_Transporter"/>
</dbReference>
<reference evidence="3 4" key="1">
    <citation type="submission" date="2019-03" db="EMBL/GenBank/DDBJ databases">
        <title>First draft genome of Liparis tanakae, snailfish: a comprehensive survey of snailfish specific genes.</title>
        <authorList>
            <person name="Kim W."/>
            <person name="Song I."/>
            <person name="Jeong J.-H."/>
            <person name="Kim D."/>
            <person name="Kim S."/>
            <person name="Ryu S."/>
            <person name="Song J.Y."/>
            <person name="Lee S.K."/>
        </authorList>
    </citation>
    <scope>NUCLEOTIDE SEQUENCE [LARGE SCALE GENOMIC DNA]</scope>
    <source>
        <tissue evidence="3">Muscle</tissue>
    </source>
</reference>
<keyword evidence="2" id="KW-0813">Transport</keyword>
<comment type="caution">
    <text evidence="3">The sequence shown here is derived from an EMBL/GenBank/DDBJ whole genome shotgun (WGS) entry which is preliminary data.</text>
</comment>
<gene>
    <name evidence="3" type="primary">SLC2A13_1</name>
    <name evidence="3" type="ORF">EYF80_034631</name>
</gene>
<dbReference type="GO" id="GO:0016324">
    <property type="term" value="C:apical plasma membrane"/>
    <property type="evidence" value="ECO:0007669"/>
    <property type="project" value="TreeGrafter"/>
</dbReference>
<evidence type="ECO:0000256" key="1">
    <source>
        <dbReference type="ARBA" id="ARBA00004141"/>
    </source>
</evidence>
<evidence type="ECO:0000313" key="4">
    <source>
        <dbReference type="Proteomes" id="UP000314294"/>
    </source>
</evidence>
<dbReference type="PANTHER" id="PTHR48020">
    <property type="entry name" value="PROTON MYO-INOSITOL COTRANSPORTER"/>
    <property type="match status" value="1"/>
</dbReference>
<dbReference type="InterPro" id="IPR036259">
    <property type="entry name" value="MFS_trans_sf"/>
</dbReference>